<keyword evidence="9" id="KW-1185">Reference proteome</keyword>
<keyword evidence="3 7" id="KW-0560">Oxidoreductase</keyword>
<evidence type="ECO:0000313" key="8">
    <source>
        <dbReference type="EnsemblMetazoa" id="PHUM529550-PA"/>
    </source>
</evidence>
<reference evidence="7" key="2">
    <citation type="submission" date="2007-04" db="EMBL/GenBank/DDBJ databases">
        <title>The genome of the human body louse.</title>
        <authorList>
            <consortium name="The Human Body Louse Genome Consortium"/>
            <person name="Kirkness E."/>
            <person name="Walenz B."/>
            <person name="Hass B."/>
            <person name="Bruggner R."/>
            <person name="Strausberg R."/>
        </authorList>
    </citation>
    <scope>NUCLEOTIDE SEQUENCE</scope>
    <source>
        <strain evidence="7">USDA</strain>
    </source>
</reference>
<name>E0VZB4_PEDHC</name>
<dbReference type="PROSITE" id="PS00074">
    <property type="entry name" value="GLFV_DEHYDROGENASE"/>
    <property type="match status" value="1"/>
</dbReference>
<gene>
    <name evidence="8" type="primary">8235126</name>
    <name evidence="7" type="ORF">Phum_PHUM529550</name>
</gene>
<dbReference type="InterPro" id="IPR006097">
    <property type="entry name" value="Glu/Leu/Phe/Val/Trp_DH_dimer"/>
</dbReference>
<evidence type="ECO:0000259" key="6">
    <source>
        <dbReference type="Pfam" id="PF02812"/>
    </source>
</evidence>
<dbReference type="EC" id="1.4.1.3" evidence="2"/>
<dbReference type="STRING" id="121224.E0VZB4"/>
<dbReference type="InterPro" id="IPR046346">
    <property type="entry name" value="Aminoacid_DH-like_N_sf"/>
</dbReference>
<reference evidence="8" key="3">
    <citation type="submission" date="2020-05" db="UniProtKB">
        <authorList>
            <consortium name="EnsemblMetazoa"/>
        </authorList>
    </citation>
    <scope>IDENTIFICATION</scope>
    <source>
        <strain evidence="8">USDA</strain>
    </source>
</reference>
<dbReference type="PANTHER" id="PTHR11606">
    <property type="entry name" value="GLUTAMATE DEHYDROGENASE"/>
    <property type="match status" value="1"/>
</dbReference>
<dbReference type="Gene3D" id="3.40.50.10860">
    <property type="entry name" value="Leucine Dehydrogenase, chain A, domain 1"/>
    <property type="match status" value="1"/>
</dbReference>
<evidence type="ECO:0000256" key="1">
    <source>
        <dbReference type="ARBA" id="ARBA00006382"/>
    </source>
</evidence>
<dbReference type="InterPro" id="IPR006095">
    <property type="entry name" value="Glu/Leu/Phe/Val/Trp_DH"/>
</dbReference>
<dbReference type="GO" id="GO:0004352">
    <property type="term" value="F:glutamate dehydrogenase (NAD+) activity"/>
    <property type="evidence" value="ECO:0007669"/>
    <property type="project" value="TreeGrafter"/>
</dbReference>
<comment type="catalytic activity">
    <reaction evidence="5">
        <text>L-glutamate + NADP(+) + H2O = 2-oxoglutarate + NH4(+) + NADPH + H(+)</text>
        <dbReference type="Rhea" id="RHEA:11612"/>
        <dbReference type="ChEBI" id="CHEBI:15377"/>
        <dbReference type="ChEBI" id="CHEBI:15378"/>
        <dbReference type="ChEBI" id="CHEBI:16810"/>
        <dbReference type="ChEBI" id="CHEBI:28938"/>
        <dbReference type="ChEBI" id="CHEBI:29985"/>
        <dbReference type="ChEBI" id="CHEBI:57783"/>
        <dbReference type="ChEBI" id="CHEBI:58349"/>
        <dbReference type="EC" id="1.4.1.3"/>
    </reaction>
</comment>
<proteinExistence type="inferred from homology"/>
<organism>
    <name type="scientific">Pediculus humanus subsp. corporis</name>
    <name type="common">Body louse</name>
    <dbReference type="NCBI Taxonomy" id="121224"/>
    <lineage>
        <taxon>Eukaryota</taxon>
        <taxon>Metazoa</taxon>
        <taxon>Ecdysozoa</taxon>
        <taxon>Arthropoda</taxon>
        <taxon>Hexapoda</taxon>
        <taxon>Insecta</taxon>
        <taxon>Pterygota</taxon>
        <taxon>Neoptera</taxon>
        <taxon>Paraneoptera</taxon>
        <taxon>Psocodea</taxon>
        <taxon>Troctomorpha</taxon>
        <taxon>Phthiraptera</taxon>
        <taxon>Anoplura</taxon>
        <taxon>Pediculidae</taxon>
        <taxon>Pediculus</taxon>
    </lineage>
</organism>
<dbReference type="OrthoDB" id="6718861at2759"/>
<dbReference type="GeneID" id="8235126"/>
<dbReference type="eggNOG" id="KOG2250">
    <property type="taxonomic scope" value="Eukaryota"/>
</dbReference>
<dbReference type="VEuPathDB" id="VectorBase:PHUM529550"/>
<dbReference type="KEGG" id="phu:Phum_PHUM529550"/>
<dbReference type="RefSeq" id="XP_002431458.1">
    <property type="nucleotide sequence ID" value="XM_002431413.1"/>
</dbReference>
<evidence type="ECO:0000256" key="2">
    <source>
        <dbReference type="ARBA" id="ARBA00012889"/>
    </source>
</evidence>
<dbReference type="EnsemblMetazoa" id="PHUM529550-RA">
    <property type="protein sequence ID" value="PHUM529550-PA"/>
    <property type="gene ID" value="PHUM529550"/>
</dbReference>
<dbReference type="HOGENOM" id="CLU_066522_0_0_1"/>
<comment type="catalytic activity">
    <reaction evidence="4">
        <text>L-glutamate + NAD(+) + H2O = 2-oxoglutarate + NH4(+) + NADH + H(+)</text>
        <dbReference type="Rhea" id="RHEA:15133"/>
        <dbReference type="ChEBI" id="CHEBI:15377"/>
        <dbReference type="ChEBI" id="CHEBI:15378"/>
        <dbReference type="ChEBI" id="CHEBI:16810"/>
        <dbReference type="ChEBI" id="CHEBI:28938"/>
        <dbReference type="ChEBI" id="CHEBI:29985"/>
        <dbReference type="ChEBI" id="CHEBI:57540"/>
        <dbReference type="ChEBI" id="CHEBI:57945"/>
        <dbReference type="EC" id="1.4.1.3"/>
    </reaction>
</comment>
<dbReference type="PRINTS" id="PR00082">
    <property type="entry name" value="GLFDHDRGNASE"/>
</dbReference>
<dbReference type="CTD" id="8235126"/>
<sequence length="357" mass="39707">MFHLKTASRIFHPVRQSCTTELSTALKSSAVGGIKYYSSAGKYEIPDKLKDMPDAENPRFFDMVEYFFHKACQTAEDQLIDQLKVSKISLDDKRKKVKGILLCMQSCDHIIEIAFPIRRDSGDYEIITGYRAQHSTHRVPTKGGIRYSLDVSRDEVKALSALMTFKCACVDVPFGGAKAGLKIDPKQYSEHELEKITRRFTLELAKKGFIGPGVDVPAPDMGTGEREMSWIADTYSKTIGHTDINGHACVTGKPINQGGIHGRISATESVQESLERRFGRVGGTIDITPSESFQKRIAGASEKDIVHSGLDYTMERSARAIMKTAMRYNLGLDLRTAAYVNSIEKIFTTFRDAGLAF</sequence>
<dbReference type="OMA" id="HRICYST"/>
<dbReference type="EMBL" id="AAZO01006421">
    <property type="status" value="NOT_ANNOTATED_CDS"/>
    <property type="molecule type" value="Genomic_DNA"/>
</dbReference>
<evidence type="ECO:0000256" key="5">
    <source>
        <dbReference type="ARBA" id="ARBA00048577"/>
    </source>
</evidence>
<evidence type="ECO:0000256" key="4">
    <source>
        <dbReference type="ARBA" id="ARBA00047867"/>
    </source>
</evidence>
<dbReference type="GO" id="GO:0005739">
    <property type="term" value="C:mitochondrion"/>
    <property type="evidence" value="ECO:0007669"/>
    <property type="project" value="TreeGrafter"/>
</dbReference>
<dbReference type="EMBL" id="AAZO01006422">
    <property type="status" value="NOT_ANNOTATED_CDS"/>
    <property type="molecule type" value="Genomic_DNA"/>
</dbReference>
<dbReference type="Gene3D" id="1.10.287.140">
    <property type="match status" value="1"/>
</dbReference>
<dbReference type="InterPro" id="IPR033524">
    <property type="entry name" value="Glu/Leu/Phe/Val_DH_AS"/>
</dbReference>
<dbReference type="FunFam" id="3.40.50.10860:FF:000007">
    <property type="entry name" value="Glutamate dehydrogenase 1, mitochondrial"/>
    <property type="match status" value="1"/>
</dbReference>
<dbReference type="GO" id="GO:0006538">
    <property type="term" value="P:L-glutamate catabolic process"/>
    <property type="evidence" value="ECO:0007669"/>
    <property type="project" value="TreeGrafter"/>
</dbReference>
<evidence type="ECO:0000313" key="7">
    <source>
        <dbReference type="EMBL" id="EEB18720.1"/>
    </source>
</evidence>
<accession>E0VZB4</accession>
<dbReference type="Proteomes" id="UP000009046">
    <property type="component" value="Unassembled WGS sequence"/>
</dbReference>
<dbReference type="PANTHER" id="PTHR11606:SF13">
    <property type="entry name" value="GLUTAMATE DEHYDROGENASE 1, MITOCHONDRIAL"/>
    <property type="match status" value="1"/>
</dbReference>
<dbReference type="InterPro" id="IPR036291">
    <property type="entry name" value="NAD(P)-bd_dom_sf"/>
</dbReference>
<reference evidence="7" key="1">
    <citation type="submission" date="2007-04" db="EMBL/GenBank/DDBJ databases">
        <title>Annotation of Pediculus humanus corporis strain USDA.</title>
        <authorList>
            <person name="Kirkness E."/>
            <person name="Hannick L."/>
            <person name="Hass B."/>
            <person name="Bruggner R."/>
            <person name="Lawson D."/>
            <person name="Bidwell S."/>
            <person name="Joardar V."/>
            <person name="Caler E."/>
            <person name="Walenz B."/>
            <person name="Inman J."/>
            <person name="Schobel S."/>
            <person name="Galinsky K."/>
            <person name="Amedeo P."/>
            <person name="Strausberg R."/>
        </authorList>
    </citation>
    <scope>NUCLEOTIDE SEQUENCE</scope>
    <source>
        <strain evidence="7">USDA</strain>
    </source>
</reference>
<feature type="domain" description="Glutamate/phenylalanine/leucine/valine/L-tryptophan dehydrogenase dimerisation" evidence="6">
    <location>
        <begin position="109"/>
        <end position="237"/>
    </location>
</feature>
<protein>
    <recommendedName>
        <fullName evidence="2">glutamate dehydrogenase [NAD(P)(+)]</fullName>
        <ecNumber evidence="2">1.4.1.3</ecNumber>
    </recommendedName>
</protein>
<dbReference type="SUPFAM" id="SSF53223">
    <property type="entry name" value="Aminoacid dehydrogenase-like, N-terminal domain"/>
    <property type="match status" value="1"/>
</dbReference>
<comment type="similarity">
    <text evidence="1">Belongs to the Glu/Leu/Phe/Val dehydrogenases family.</text>
</comment>
<dbReference type="InParanoid" id="E0VZB4"/>
<dbReference type="EMBL" id="DS235851">
    <property type="protein sequence ID" value="EEB18720.1"/>
    <property type="molecule type" value="Genomic_DNA"/>
</dbReference>
<dbReference type="Gene3D" id="3.40.50.720">
    <property type="entry name" value="NAD(P)-binding Rossmann-like Domain"/>
    <property type="match status" value="1"/>
</dbReference>
<evidence type="ECO:0000256" key="3">
    <source>
        <dbReference type="ARBA" id="ARBA00023002"/>
    </source>
</evidence>
<dbReference type="SUPFAM" id="SSF51735">
    <property type="entry name" value="NAD(P)-binding Rossmann-fold domains"/>
    <property type="match status" value="1"/>
</dbReference>
<dbReference type="AlphaFoldDB" id="E0VZB4"/>
<evidence type="ECO:0000313" key="9">
    <source>
        <dbReference type="Proteomes" id="UP000009046"/>
    </source>
</evidence>
<dbReference type="Pfam" id="PF02812">
    <property type="entry name" value="ELFV_dehydrog_N"/>
    <property type="match status" value="1"/>
</dbReference>